<dbReference type="Proteomes" id="UP000669179">
    <property type="component" value="Unassembled WGS sequence"/>
</dbReference>
<dbReference type="RefSeq" id="WP_208259970.1">
    <property type="nucleotide sequence ID" value="NZ_JAGEOJ010000015.1"/>
</dbReference>
<reference evidence="1" key="1">
    <citation type="submission" date="2021-03" db="EMBL/GenBank/DDBJ databases">
        <authorList>
            <person name="Kanchanasin P."/>
            <person name="Saeng-In P."/>
            <person name="Phongsopitanun W."/>
            <person name="Yuki M."/>
            <person name="Kudo T."/>
            <person name="Ohkuma M."/>
            <person name="Tanasupawat S."/>
        </authorList>
    </citation>
    <scope>NUCLEOTIDE SEQUENCE</scope>
    <source>
        <strain evidence="1">GKU 128</strain>
    </source>
</reference>
<organism evidence="1 2">
    <name type="scientific">Actinomadura barringtoniae</name>
    <dbReference type="NCBI Taxonomy" id="1427535"/>
    <lineage>
        <taxon>Bacteria</taxon>
        <taxon>Bacillati</taxon>
        <taxon>Actinomycetota</taxon>
        <taxon>Actinomycetes</taxon>
        <taxon>Streptosporangiales</taxon>
        <taxon>Thermomonosporaceae</taxon>
        <taxon>Actinomadura</taxon>
    </lineage>
</organism>
<evidence type="ECO:0000313" key="1">
    <source>
        <dbReference type="EMBL" id="MBO2452071.1"/>
    </source>
</evidence>
<gene>
    <name evidence="1" type="ORF">J4573_33635</name>
</gene>
<comment type="caution">
    <text evidence="1">The sequence shown here is derived from an EMBL/GenBank/DDBJ whole genome shotgun (WGS) entry which is preliminary data.</text>
</comment>
<evidence type="ECO:0000313" key="2">
    <source>
        <dbReference type="Proteomes" id="UP000669179"/>
    </source>
</evidence>
<name>A0A939PNZ6_9ACTN</name>
<dbReference type="AlphaFoldDB" id="A0A939PNZ6"/>
<sequence length="103" mass="11088">MRLVIILVAIALLAVVVILIAYGVRGGKTRSAAPARWETHTESAGGTTAVLVRQVTRMPDGELLAELGRQIVAEIPDADPDWEARYHEAMATARSRIAALEAQ</sequence>
<protein>
    <submittedName>
        <fullName evidence="1">Uncharacterized protein</fullName>
    </submittedName>
</protein>
<proteinExistence type="predicted"/>
<dbReference type="EMBL" id="JAGEOJ010000015">
    <property type="protein sequence ID" value="MBO2452071.1"/>
    <property type="molecule type" value="Genomic_DNA"/>
</dbReference>
<accession>A0A939PNZ6</accession>
<keyword evidence="2" id="KW-1185">Reference proteome</keyword>